<dbReference type="EMBL" id="UOGF01000058">
    <property type="protein sequence ID" value="VAX29966.1"/>
    <property type="molecule type" value="Genomic_DNA"/>
</dbReference>
<proteinExistence type="inferred from homology"/>
<accession>A0A3B1CHK8</accession>
<dbReference type="GO" id="GO:0000987">
    <property type="term" value="F:cis-regulatory region sequence-specific DNA binding"/>
    <property type="evidence" value="ECO:0007669"/>
    <property type="project" value="InterPro"/>
</dbReference>
<dbReference type="PANTHER" id="PTHR38781:SF1">
    <property type="entry name" value="ANTITOXIN DINJ-RELATED"/>
    <property type="match status" value="1"/>
</dbReference>
<dbReference type="InterPro" id="IPR013321">
    <property type="entry name" value="Arc_rbn_hlx_hlx"/>
</dbReference>
<dbReference type="GO" id="GO:0044010">
    <property type="term" value="P:single-species biofilm formation"/>
    <property type="evidence" value="ECO:0007669"/>
    <property type="project" value="InterPro"/>
</dbReference>
<protein>
    <recommendedName>
        <fullName evidence="4">DNA-damage-inducible protein J</fullName>
    </recommendedName>
</protein>
<dbReference type="GO" id="GO:0006351">
    <property type="term" value="P:DNA-templated transcription"/>
    <property type="evidence" value="ECO:0007669"/>
    <property type="project" value="TreeGrafter"/>
</dbReference>
<dbReference type="PANTHER" id="PTHR38781">
    <property type="entry name" value="ANTITOXIN DINJ-RELATED"/>
    <property type="match status" value="1"/>
</dbReference>
<dbReference type="GO" id="GO:0006355">
    <property type="term" value="P:regulation of DNA-templated transcription"/>
    <property type="evidence" value="ECO:0007669"/>
    <property type="project" value="InterPro"/>
</dbReference>
<comment type="similarity">
    <text evidence="1">Belongs to the RelB/DinJ antitoxin family.</text>
</comment>
<dbReference type="PIRSF" id="PIRSF003108">
    <property type="entry name" value="DinJ"/>
    <property type="match status" value="1"/>
</dbReference>
<gene>
    <name evidence="3" type="ORF">MNBD_NITROSPIRAE01-2076</name>
</gene>
<name>A0A3B1CHK8_9ZZZZ</name>
<keyword evidence="2" id="KW-1277">Toxin-antitoxin system</keyword>
<dbReference type="Pfam" id="PF04221">
    <property type="entry name" value="RelB"/>
    <property type="match status" value="1"/>
</dbReference>
<evidence type="ECO:0000256" key="2">
    <source>
        <dbReference type="ARBA" id="ARBA00022649"/>
    </source>
</evidence>
<dbReference type="NCBIfam" id="TIGR02384">
    <property type="entry name" value="RelB_DinJ"/>
    <property type="match status" value="1"/>
</dbReference>
<dbReference type="GO" id="GO:0015643">
    <property type="term" value="F:toxic substance binding"/>
    <property type="evidence" value="ECO:0007669"/>
    <property type="project" value="InterPro"/>
</dbReference>
<dbReference type="InterPro" id="IPR007337">
    <property type="entry name" value="RelB/DinJ"/>
</dbReference>
<sequence>MEKEQANFRIDADAKHKAYEVLGKMGIRPTDAVNMLMRHIAMFGELPFKPRIPNKETLQTFKDTDAGKNLTAHDSVDDIFSKLDV</sequence>
<dbReference type="AlphaFoldDB" id="A0A3B1CHK8"/>
<dbReference type="Gene3D" id="1.10.1220.10">
    <property type="entry name" value="Met repressor-like"/>
    <property type="match status" value="1"/>
</dbReference>
<reference evidence="3" key="1">
    <citation type="submission" date="2018-06" db="EMBL/GenBank/DDBJ databases">
        <authorList>
            <person name="Zhirakovskaya E."/>
        </authorList>
    </citation>
    <scope>NUCLEOTIDE SEQUENCE</scope>
</reference>
<organism evidence="3">
    <name type="scientific">hydrothermal vent metagenome</name>
    <dbReference type="NCBI Taxonomy" id="652676"/>
    <lineage>
        <taxon>unclassified sequences</taxon>
        <taxon>metagenomes</taxon>
        <taxon>ecological metagenomes</taxon>
    </lineage>
</organism>
<evidence type="ECO:0008006" key="4">
    <source>
        <dbReference type="Google" id="ProtNLM"/>
    </source>
</evidence>
<evidence type="ECO:0000256" key="1">
    <source>
        <dbReference type="ARBA" id="ARBA00010562"/>
    </source>
</evidence>
<evidence type="ECO:0000313" key="3">
    <source>
        <dbReference type="EMBL" id="VAX29966.1"/>
    </source>
</evidence>
<dbReference type="InterPro" id="IPR026262">
    <property type="entry name" value="DinJ"/>
</dbReference>